<feature type="compositionally biased region" description="Basic residues" evidence="9">
    <location>
        <begin position="484"/>
        <end position="493"/>
    </location>
</feature>
<protein>
    <recommendedName>
        <fullName evidence="10">GATA-type domain-containing protein</fullName>
    </recommendedName>
</protein>
<dbReference type="SUPFAM" id="SSF57716">
    <property type="entry name" value="Glucocorticoid receptor-like (DNA-binding domain)"/>
    <property type="match status" value="1"/>
</dbReference>
<gene>
    <name evidence="11" type="primary">PARPA_09066.1 scaffold 35523</name>
</gene>
<feature type="region of interest" description="Disordered" evidence="9">
    <location>
        <begin position="465"/>
        <end position="587"/>
    </location>
</feature>
<dbReference type="GO" id="GO:0000978">
    <property type="term" value="F:RNA polymerase II cis-regulatory region sequence-specific DNA binding"/>
    <property type="evidence" value="ECO:0007669"/>
    <property type="project" value="TreeGrafter"/>
</dbReference>
<organism evidence="11 12">
    <name type="scientific">Parasitella parasitica</name>
    <dbReference type="NCBI Taxonomy" id="35722"/>
    <lineage>
        <taxon>Eukaryota</taxon>
        <taxon>Fungi</taxon>
        <taxon>Fungi incertae sedis</taxon>
        <taxon>Mucoromycota</taxon>
        <taxon>Mucoromycotina</taxon>
        <taxon>Mucoromycetes</taxon>
        <taxon>Mucorales</taxon>
        <taxon>Mucorineae</taxon>
        <taxon>Mucoraceae</taxon>
        <taxon>Parasitella</taxon>
    </lineage>
</organism>
<evidence type="ECO:0000256" key="4">
    <source>
        <dbReference type="ARBA" id="ARBA00022833"/>
    </source>
</evidence>
<evidence type="ECO:0000256" key="1">
    <source>
        <dbReference type="ARBA" id="ARBA00004123"/>
    </source>
</evidence>
<dbReference type="PRINTS" id="PR00619">
    <property type="entry name" value="GATAZNFINGER"/>
</dbReference>
<evidence type="ECO:0000256" key="3">
    <source>
        <dbReference type="ARBA" id="ARBA00022771"/>
    </source>
</evidence>
<feature type="compositionally biased region" description="Low complexity" evidence="9">
    <location>
        <begin position="340"/>
        <end position="350"/>
    </location>
</feature>
<dbReference type="GO" id="GO:0045944">
    <property type="term" value="P:positive regulation of transcription by RNA polymerase II"/>
    <property type="evidence" value="ECO:0007669"/>
    <property type="project" value="TreeGrafter"/>
</dbReference>
<dbReference type="Gene3D" id="3.30.50.10">
    <property type="entry name" value="Erythroid Transcription Factor GATA-1, subunit A"/>
    <property type="match status" value="1"/>
</dbReference>
<feature type="region of interest" description="Disordered" evidence="9">
    <location>
        <begin position="715"/>
        <end position="741"/>
    </location>
</feature>
<feature type="compositionally biased region" description="Polar residues" evidence="9">
    <location>
        <begin position="553"/>
        <end position="587"/>
    </location>
</feature>
<keyword evidence="6" id="KW-0804">Transcription</keyword>
<feature type="domain" description="GATA-type" evidence="10">
    <location>
        <begin position="414"/>
        <end position="467"/>
    </location>
</feature>
<dbReference type="FunFam" id="3.30.50.10:FF:000007">
    <property type="entry name" value="Nitrogen regulatory AreA, N-terminal"/>
    <property type="match status" value="1"/>
</dbReference>
<dbReference type="Pfam" id="PF00320">
    <property type="entry name" value="GATA"/>
    <property type="match status" value="1"/>
</dbReference>
<dbReference type="SMART" id="SM00401">
    <property type="entry name" value="ZnF_GATA"/>
    <property type="match status" value="1"/>
</dbReference>
<dbReference type="OrthoDB" id="515401at2759"/>
<evidence type="ECO:0000256" key="8">
    <source>
        <dbReference type="PROSITE-ProRule" id="PRU00094"/>
    </source>
</evidence>
<dbReference type="GO" id="GO:0000981">
    <property type="term" value="F:DNA-binding transcription factor activity, RNA polymerase II-specific"/>
    <property type="evidence" value="ECO:0007669"/>
    <property type="project" value="TreeGrafter"/>
</dbReference>
<keyword evidence="5" id="KW-0805">Transcription regulation</keyword>
<dbReference type="PROSITE" id="PS00344">
    <property type="entry name" value="GATA_ZN_FINGER_1"/>
    <property type="match status" value="1"/>
</dbReference>
<feature type="region of interest" description="Disordered" evidence="9">
    <location>
        <begin position="1"/>
        <end position="42"/>
    </location>
</feature>
<dbReference type="InterPro" id="IPR039355">
    <property type="entry name" value="Transcription_factor_GATA"/>
</dbReference>
<evidence type="ECO:0000256" key="6">
    <source>
        <dbReference type="ARBA" id="ARBA00023163"/>
    </source>
</evidence>
<feature type="region of interest" description="Disordered" evidence="9">
    <location>
        <begin position="335"/>
        <end position="422"/>
    </location>
</feature>
<name>A0A0B7NBN0_9FUNG</name>
<feature type="compositionally biased region" description="Low complexity" evidence="9">
    <location>
        <begin position="394"/>
        <end position="412"/>
    </location>
</feature>
<sequence length="741" mass="81334">MDQLLSDSLFPPTCPHKNEDDGIATTTDIDQQQKVEDETKKDPLASRVWRMYTKAKDTLPDGSRMENLTWRMMAMTLTKKRLAEKEAAEAAASKKEQDDAMDVHKQNNTATSALADDTSGLLSSSATPYTMVNFPSNQQQQQCPPHKDDCRSMHENKNNVLISGGMRAISGNYSVPSFTPIKRRVHYDQSNSITIPSLDDEVEAEDNESDIKKEQGVVDPYSLDGEDLYAFNSNGQSLASMQDEAIYSFSNSNTTSLLQHQSQDYHPSPPPVASGSFYIDPSAHNVPIPLQQGQLVRNAGNLSFEEILNVYYNQPNVQTPDAFDTSSTTSIMHLQSGHLPSSTTGDSASASPPPSVPSPHSISSSDYHSIEDEDSTEEDNKRLIGKYKKPSSMSGSRQQQPSSASSPNSKSSHVAAKTQCSNCQTTTTPLWRRDPEGHPLCNACGLFLKLHGAVRPLSLKTDIIKKRNRGSSASSSHATSQSKSNHKSAKTYGKKQQQQADSRKQESRSGSRPLVDRRNTVHIAPHLPTNSRPMISTRPLSSTTKRQRRTSDMLPTTNSHSISSPPTPVASSFPTQQQQMSPISTPLAYTSSPPLAVQLPAAVPFTQTISTTPTTESPTNLPAAAATNAAVYAILESIGIHLNSLPVELLPLIASAASYHAANKQRQQEQEQKANVTSLLSNVLYQQQQQQQGVSSSNNNNHDLAQCAQYFPQLQQLQHQQHHQQQHKPRDFDSLNHQYSS</sequence>
<dbReference type="PANTHER" id="PTHR10071">
    <property type="entry name" value="TRANSCRIPTION FACTOR GATA FAMILY MEMBER"/>
    <property type="match status" value="1"/>
</dbReference>
<evidence type="ECO:0000256" key="5">
    <source>
        <dbReference type="ARBA" id="ARBA00023015"/>
    </source>
</evidence>
<keyword evidence="7" id="KW-0539">Nucleus</keyword>
<proteinExistence type="predicted"/>
<dbReference type="GO" id="GO:0008270">
    <property type="term" value="F:zinc ion binding"/>
    <property type="evidence" value="ECO:0007669"/>
    <property type="project" value="UniProtKB-KW"/>
</dbReference>
<feature type="compositionally biased region" description="Basic and acidic residues" evidence="9">
    <location>
        <begin position="31"/>
        <end position="42"/>
    </location>
</feature>
<dbReference type="AlphaFoldDB" id="A0A0B7NBN0"/>
<evidence type="ECO:0000256" key="9">
    <source>
        <dbReference type="SAM" id="MobiDB-lite"/>
    </source>
</evidence>
<feature type="compositionally biased region" description="Low complexity" evidence="9">
    <location>
        <begin position="471"/>
        <end position="483"/>
    </location>
</feature>
<keyword evidence="12" id="KW-1185">Reference proteome</keyword>
<dbReference type="Pfam" id="PF08550">
    <property type="entry name" value="GATA_AreA"/>
    <property type="match status" value="1"/>
</dbReference>
<feature type="region of interest" description="Disordered" evidence="9">
    <location>
        <begin position="126"/>
        <end position="149"/>
    </location>
</feature>
<evidence type="ECO:0000256" key="2">
    <source>
        <dbReference type="ARBA" id="ARBA00022723"/>
    </source>
</evidence>
<keyword evidence="4" id="KW-0862">Zinc</keyword>
<feature type="compositionally biased region" description="Polar residues" evidence="9">
    <location>
        <begin position="528"/>
        <end position="544"/>
    </location>
</feature>
<feature type="compositionally biased region" description="Basic and acidic residues" evidence="9">
    <location>
        <begin position="501"/>
        <end position="519"/>
    </location>
</feature>
<dbReference type="CDD" id="cd00202">
    <property type="entry name" value="ZnF_GATA"/>
    <property type="match status" value="1"/>
</dbReference>
<reference evidence="11 12" key="1">
    <citation type="submission" date="2014-09" db="EMBL/GenBank/DDBJ databases">
        <authorList>
            <person name="Ellenberger Sabrina"/>
        </authorList>
    </citation>
    <scope>NUCLEOTIDE SEQUENCE [LARGE SCALE GENOMIC DNA]</scope>
    <source>
        <strain evidence="11 12">CBS 412.66</strain>
    </source>
</reference>
<keyword evidence="2" id="KW-0479">Metal-binding</keyword>
<feature type="compositionally biased region" description="Low complexity" evidence="9">
    <location>
        <begin position="358"/>
        <end position="367"/>
    </location>
</feature>
<dbReference type="PROSITE" id="PS50114">
    <property type="entry name" value="GATA_ZN_FINGER_2"/>
    <property type="match status" value="1"/>
</dbReference>
<dbReference type="GO" id="GO:0000122">
    <property type="term" value="P:negative regulation of transcription by RNA polymerase II"/>
    <property type="evidence" value="ECO:0007669"/>
    <property type="project" value="TreeGrafter"/>
</dbReference>
<evidence type="ECO:0000313" key="12">
    <source>
        <dbReference type="Proteomes" id="UP000054107"/>
    </source>
</evidence>
<dbReference type="PANTHER" id="PTHR10071:SF281">
    <property type="entry name" value="BOX A-BINDING FACTOR-RELATED"/>
    <property type="match status" value="1"/>
</dbReference>
<dbReference type="EMBL" id="LN731776">
    <property type="protein sequence ID" value="CEP14876.1"/>
    <property type="molecule type" value="Genomic_DNA"/>
</dbReference>
<dbReference type="GO" id="GO:0005634">
    <property type="term" value="C:nucleus"/>
    <property type="evidence" value="ECO:0007669"/>
    <property type="project" value="UniProtKB-SubCell"/>
</dbReference>
<evidence type="ECO:0000256" key="7">
    <source>
        <dbReference type="ARBA" id="ARBA00023242"/>
    </source>
</evidence>
<accession>A0A0B7NBN0</accession>
<feature type="compositionally biased region" description="Polar residues" evidence="9">
    <location>
        <begin position="126"/>
        <end position="143"/>
    </location>
</feature>
<keyword evidence="3 8" id="KW-0863">Zinc-finger</keyword>
<evidence type="ECO:0000313" key="11">
    <source>
        <dbReference type="EMBL" id="CEP14876.1"/>
    </source>
</evidence>
<dbReference type="Proteomes" id="UP000054107">
    <property type="component" value="Unassembled WGS sequence"/>
</dbReference>
<dbReference type="InterPro" id="IPR000679">
    <property type="entry name" value="Znf_GATA"/>
</dbReference>
<evidence type="ECO:0000259" key="10">
    <source>
        <dbReference type="PROSITE" id="PS50114"/>
    </source>
</evidence>
<comment type="subcellular location">
    <subcellularLocation>
        <location evidence="1">Nucleus</location>
    </subcellularLocation>
</comment>
<dbReference type="InterPro" id="IPR013088">
    <property type="entry name" value="Znf_NHR/GATA"/>
</dbReference>
<dbReference type="STRING" id="35722.A0A0B7NBN0"/>
<dbReference type="InterPro" id="IPR013860">
    <property type="entry name" value="AreA_GATA"/>
</dbReference>